<dbReference type="InterPro" id="IPR008983">
    <property type="entry name" value="Tumour_necrosis_fac-like_dom"/>
</dbReference>
<dbReference type="PANTHER" id="PTHR15151:SF24">
    <property type="entry name" value="A PROLIFERATION-INDUCING LIGAND-LIKE PROTEIN-RELATED"/>
    <property type="match status" value="1"/>
</dbReference>
<evidence type="ECO:0000313" key="11">
    <source>
        <dbReference type="EMBL" id="KAK3907908.1"/>
    </source>
</evidence>
<dbReference type="GO" id="GO:0005164">
    <property type="term" value="F:tumor necrosis factor receptor binding"/>
    <property type="evidence" value="ECO:0007669"/>
    <property type="project" value="InterPro"/>
</dbReference>
<evidence type="ECO:0000256" key="9">
    <source>
        <dbReference type="SAM" id="Phobius"/>
    </source>
</evidence>
<name>A0AAE1L5Y8_9NEOP</name>
<dbReference type="GO" id="GO:0016020">
    <property type="term" value="C:membrane"/>
    <property type="evidence" value="ECO:0007669"/>
    <property type="project" value="InterPro"/>
</dbReference>
<keyword evidence="7" id="KW-0175">Coiled coil</keyword>
<evidence type="ECO:0000256" key="5">
    <source>
        <dbReference type="ARBA" id="ARBA00023157"/>
    </source>
</evidence>
<dbReference type="Pfam" id="PF00229">
    <property type="entry name" value="TNF"/>
    <property type="match status" value="1"/>
</dbReference>
<dbReference type="InterPro" id="IPR006052">
    <property type="entry name" value="TNF_dom"/>
</dbReference>
<gene>
    <name evidence="11" type="ORF">KUF71_018544</name>
</gene>
<feature type="region of interest" description="Disordered" evidence="8">
    <location>
        <begin position="194"/>
        <end position="227"/>
    </location>
</feature>
<dbReference type="AlphaFoldDB" id="A0AAE1L5Y8"/>
<keyword evidence="9" id="KW-0812">Transmembrane</keyword>
<evidence type="ECO:0000259" key="10">
    <source>
        <dbReference type="PROSITE" id="PS50049"/>
    </source>
</evidence>
<evidence type="ECO:0000256" key="8">
    <source>
        <dbReference type="SAM" id="MobiDB-lite"/>
    </source>
</evidence>
<dbReference type="Gene3D" id="2.60.120.40">
    <property type="match status" value="1"/>
</dbReference>
<evidence type="ECO:0000256" key="1">
    <source>
        <dbReference type="ARBA" id="ARBA00004613"/>
    </source>
</evidence>
<evidence type="ECO:0000256" key="4">
    <source>
        <dbReference type="ARBA" id="ARBA00022525"/>
    </source>
</evidence>
<dbReference type="EMBL" id="JAHWGI010000026">
    <property type="protein sequence ID" value="KAK3907908.1"/>
    <property type="molecule type" value="Genomic_DNA"/>
</dbReference>
<keyword evidence="9" id="KW-1133">Transmembrane helix</keyword>
<sequence>VGNNSSEELCLAPHMNLQTRQNDRTKYCMDFQRLWYEPALKLLYLTPPLFLTVTHLSRLRQLRPSLLSAVKIHLNRSAVGRFVIPLFVVSWLCMLLILFLVHNTLAYQIESQKVEVANLRHTIDTLSEEVLSLRNSMESSNLHFGNEAESSDQHLIDISKRGQKEGTQKITSLTVLNETGSLLRKKRDISEESKELKNLGSTGRKIRVNGSGRSITQSHTHRRKNIHQAQSLRKCRKCIRANNTKYSDFQAIHLRGAHPENVIESGHVGPWFVDSKAVVDSKLTSSFQLREDGQSIEIKSSGLYFIYAQVYYLTSHAMNSFNIKLVPKDSDSPINLAFCSSATVADKSTSEISCYTAAMHTFQAGDRLHVQQREKHRRLIMRPGHSFLGLIKLG</sequence>
<evidence type="ECO:0000256" key="7">
    <source>
        <dbReference type="SAM" id="Coils"/>
    </source>
</evidence>
<comment type="similarity">
    <text evidence="2">Belongs to the tumor necrosis factor family.</text>
</comment>
<dbReference type="PROSITE" id="PS50049">
    <property type="entry name" value="THD_2"/>
    <property type="match status" value="1"/>
</dbReference>
<evidence type="ECO:0000256" key="3">
    <source>
        <dbReference type="ARBA" id="ARBA00022514"/>
    </source>
</evidence>
<evidence type="ECO:0000256" key="6">
    <source>
        <dbReference type="ARBA" id="ARBA00023180"/>
    </source>
</evidence>
<feature type="transmembrane region" description="Helical" evidence="9">
    <location>
        <begin position="78"/>
        <end position="101"/>
    </location>
</feature>
<accession>A0AAE1L5Y8</accession>
<keyword evidence="5" id="KW-1015">Disulfide bond</keyword>
<reference evidence="11" key="1">
    <citation type="submission" date="2021-07" db="EMBL/GenBank/DDBJ databases">
        <authorList>
            <person name="Catto M.A."/>
            <person name="Jacobson A."/>
            <person name="Kennedy G."/>
            <person name="Labadie P."/>
            <person name="Hunt B.G."/>
            <person name="Srinivasan R."/>
        </authorList>
    </citation>
    <scope>NUCLEOTIDE SEQUENCE</scope>
    <source>
        <strain evidence="11">PL_HMW_Pooled</strain>
        <tissue evidence="11">Head</tissue>
    </source>
</reference>
<dbReference type="GO" id="GO:0005615">
    <property type="term" value="C:extracellular space"/>
    <property type="evidence" value="ECO:0007669"/>
    <property type="project" value="UniProtKB-KW"/>
</dbReference>
<dbReference type="GO" id="GO:0006955">
    <property type="term" value="P:immune response"/>
    <property type="evidence" value="ECO:0007669"/>
    <property type="project" value="InterPro"/>
</dbReference>
<keyword evidence="4" id="KW-0964">Secreted</keyword>
<reference evidence="11" key="2">
    <citation type="journal article" date="2023" name="BMC Genomics">
        <title>Pest status, molecular evolution, and epigenetic factors derived from the genome assembly of Frankliniella fusca, a thysanopteran phytovirus vector.</title>
        <authorList>
            <person name="Catto M.A."/>
            <person name="Labadie P.E."/>
            <person name="Jacobson A.L."/>
            <person name="Kennedy G.G."/>
            <person name="Srinivasan R."/>
            <person name="Hunt B.G."/>
        </authorList>
    </citation>
    <scope>NUCLEOTIDE SEQUENCE</scope>
    <source>
        <strain evidence="11">PL_HMW_Pooled</strain>
    </source>
</reference>
<proteinExistence type="inferred from homology"/>
<comment type="caution">
    <text evidence="11">The sequence shown here is derived from an EMBL/GenBank/DDBJ whole genome shotgun (WGS) entry which is preliminary data.</text>
</comment>
<dbReference type="PANTHER" id="PTHR15151">
    <property type="entry name" value="PROTEIN EIGER"/>
    <property type="match status" value="1"/>
</dbReference>
<keyword evidence="3" id="KW-0202">Cytokine</keyword>
<feature type="domain" description="THD" evidence="10">
    <location>
        <begin position="250"/>
        <end position="393"/>
    </location>
</feature>
<evidence type="ECO:0000313" key="12">
    <source>
        <dbReference type="Proteomes" id="UP001219518"/>
    </source>
</evidence>
<organism evidence="11 12">
    <name type="scientific">Frankliniella fusca</name>
    <dbReference type="NCBI Taxonomy" id="407009"/>
    <lineage>
        <taxon>Eukaryota</taxon>
        <taxon>Metazoa</taxon>
        <taxon>Ecdysozoa</taxon>
        <taxon>Arthropoda</taxon>
        <taxon>Hexapoda</taxon>
        <taxon>Insecta</taxon>
        <taxon>Pterygota</taxon>
        <taxon>Neoptera</taxon>
        <taxon>Paraneoptera</taxon>
        <taxon>Thysanoptera</taxon>
        <taxon>Terebrantia</taxon>
        <taxon>Thripoidea</taxon>
        <taxon>Thripidae</taxon>
        <taxon>Frankliniella</taxon>
    </lineage>
</organism>
<feature type="coiled-coil region" evidence="7">
    <location>
        <begin position="109"/>
        <end position="136"/>
    </location>
</feature>
<evidence type="ECO:0000256" key="2">
    <source>
        <dbReference type="ARBA" id="ARBA00008670"/>
    </source>
</evidence>
<keyword evidence="6" id="KW-0325">Glycoprotein</keyword>
<feature type="non-terminal residue" evidence="11">
    <location>
        <position position="394"/>
    </location>
</feature>
<dbReference type="GO" id="GO:0005125">
    <property type="term" value="F:cytokine activity"/>
    <property type="evidence" value="ECO:0007669"/>
    <property type="project" value="UniProtKB-KW"/>
</dbReference>
<dbReference type="SUPFAM" id="SSF49842">
    <property type="entry name" value="TNF-like"/>
    <property type="match status" value="1"/>
</dbReference>
<dbReference type="InterPro" id="IPR051748">
    <property type="entry name" value="TNF_Ligand_Superfamily"/>
</dbReference>
<dbReference type="Proteomes" id="UP001219518">
    <property type="component" value="Unassembled WGS sequence"/>
</dbReference>
<dbReference type="SMART" id="SM00207">
    <property type="entry name" value="TNF"/>
    <property type="match status" value="1"/>
</dbReference>
<protein>
    <submittedName>
        <fullName evidence="11">Protein eiger</fullName>
    </submittedName>
</protein>
<comment type="subcellular location">
    <subcellularLocation>
        <location evidence="1">Secreted</location>
    </subcellularLocation>
</comment>
<keyword evidence="12" id="KW-1185">Reference proteome</keyword>
<keyword evidence="9" id="KW-0472">Membrane</keyword>